<protein>
    <recommendedName>
        <fullName evidence="5">AIG1-type G domain-containing protein</fullName>
    </recommendedName>
</protein>
<comment type="caution">
    <text evidence="6">The sequence shown here is derived from an EMBL/GenBank/DDBJ whole genome shotgun (WGS) entry which is preliminary data.</text>
</comment>
<dbReference type="AlphaFoldDB" id="A0ABD0JXJ1"/>
<organism evidence="6 7">
    <name type="scientific">Batillaria attramentaria</name>
    <dbReference type="NCBI Taxonomy" id="370345"/>
    <lineage>
        <taxon>Eukaryota</taxon>
        <taxon>Metazoa</taxon>
        <taxon>Spiralia</taxon>
        <taxon>Lophotrochozoa</taxon>
        <taxon>Mollusca</taxon>
        <taxon>Gastropoda</taxon>
        <taxon>Caenogastropoda</taxon>
        <taxon>Sorbeoconcha</taxon>
        <taxon>Cerithioidea</taxon>
        <taxon>Batillariidae</taxon>
        <taxon>Batillaria</taxon>
    </lineage>
</organism>
<accession>A0ABD0JXJ1</accession>
<feature type="domain" description="AIG1-type G" evidence="5">
    <location>
        <begin position="183"/>
        <end position="385"/>
    </location>
</feature>
<reference evidence="6 7" key="1">
    <citation type="journal article" date="2023" name="Sci. Data">
        <title>Genome assembly of the Korean intertidal mud-creeper Batillaria attramentaria.</title>
        <authorList>
            <person name="Patra A.K."/>
            <person name="Ho P.T."/>
            <person name="Jun S."/>
            <person name="Lee S.J."/>
            <person name="Kim Y."/>
            <person name="Won Y.J."/>
        </authorList>
    </citation>
    <scope>NUCLEOTIDE SEQUENCE [LARGE SCALE GENOMIC DNA]</scope>
    <source>
        <strain evidence="6">Wonlab-2016</strain>
    </source>
</reference>
<dbReference type="PANTHER" id="PTHR10903">
    <property type="entry name" value="GTPASE, IMAP FAMILY MEMBER-RELATED"/>
    <property type="match status" value="1"/>
</dbReference>
<evidence type="ECO:0000313" key="6">
    <source>
        <dbReference type="EMBL" id="KAK7479618.1"/>
    </source>
</evidence>
<dbReference type="GO" id="GO:0005525">
    <property type="term" value="F:GTP binding"/>
    <property type="evidence" value="ECO:0007669"/>
    <property type="project" value="UniProtKB-KW"/>
</dbReference>
<name>A0ABD0JXJ1_9CAEN</name>
<feature type="transmembrane region" description="Helical" evidence="4">
    <location>
        <begin position="110"/>
        <end position="133"/>
    </location>
</feature>
<dbReference type="InterPro" id="IPR045058">
    <property type="entry name" value="GIMA/IAN/Toc"/>
</dbReference>
<keyword evidence="4" id="KW-0812">Transmembrane</keyword>
<evidence type="ECO:0000313" key="7">
    <source>
        <dbReference type="Proteomes" id="UP001519460"/>
    </source>
</evidence>
<keyword evidence="3" id="KW-0342">GTP-binding</keyword>
<feature type="transmembrane region" description="Helical" evidence="4">
    <location>
        <begin position="31"/>
        <end position="49"/>
    </location>
</feature>
<sequence length="571" mass="63510">MSRHLSHPPLAPPTAIFPAHFFSSRHRSAEAGMSIGMVAFVFCMLAISLPTVALCGKTTCTASTVNKGESGNVTCHFSENLNHTRDTIVVHKLDDDTEIEAQDNSSSQTIAIVLGSLVGILILIVIVMGLFVFRKRIRTRFTQTRPNHRTSHILLIDQTRKGESLDVPEQKDQSTDTVRTLREKPCHVLILGPSGSGKSATCNTILGDDLFQIGDEFATTTQTANVNKARDGLLEVMDTPDISCNMTEEQQRVELSAWKQFTSNAPHIIVLVVRCGKAYTQQEYRYYQKIKQFWEDSSSLCQRLVVAFTFGDQLKSDIAEVLKNKSSQELREVLEDAKNRYVVFSNEGSPLEQEKAVTKLLRFAHNQGDGEDGAVDPDKRKDVQKSNDAEYSLLLMGKTANDRCVVGNTLLGIDDFRIVDIPDVTANRFTIAKQQTHMLKWQQLAAPGPDAILLTVKCDAEYTAEDYDIYQQMKQLWGDPYAFCNLLVLAFVVGDQEGFDMENILGSSMSSELKSVLEDAGGRSVVFKKQSSADEKVQTVENLTEIVQKLRRKSHPLFDPPDIIHGQASGN</sequence>
<dbReference type="Pfam" id="PF04548">
    <property type="entry name" value="AIG1"/>
    <property type="match status" value="2"/>
</dbReference>
<evidence type="ECO:0000256" key="3">
    <source>
        <dbReference type="ARBA" id="ARBA00023134"/>
    </source>
</evidence>
<evidence type="ECO:0000259" key="5">
    <source>
        <dbReference type="PROSITE" id="PS51720"/>
    </source>
</evidence>
<dbReference type="PROSITE" id="PS51720">
    <property type="entry name" value="G_AIG1"/>
    <property type="match status" value="1"/>
</dbReference>
<keyword evidence="4" id="KW-0472">Membrane</keyword>
<dbReference type="Gene3D" id="3.40.50.300">
    <property type="entry name" value="P-loop containing nucleotide triphosphate hydrolases"/>
    <property type="match status" value="2"/>
</dbReference>
<evidence type="ECO:0000256" key="4">
    <source>
        <dbReference type="SAM" id="Phobius"/>
    </source>
</evidence>
<comment type="similarity">
    <text evidence="1">Belongs to the TRAFAC class TrmE-Era-EngA-EngB-Septin-like GTPase superfamily. AIG1/Toc34/Toc159-like paraseptin GTPase family. IAN subfamily.</text>
</comment>
<dbReference type="SUPFAM" id="SSF52540">
    <property type="entry name" value="P-loop containing nucleoside triphosphate hydrolases"/>
    <property type="match status" value="1"/>
</dbReference>
<evidence type="ECO:0000256" key="1">
    <source>
        <dbReference type="ARBA" id="ARBA00008535"/>
    </source>
</evidence>
<keyword evidence="7" id="KW-1185">Reference proteome</keyword>
<dbReference type="EMBL" id="JACVVK020000299">
    <property type="protein sequence ID" value="KAK7479618.1"/>
    <property type="molecule type" value="Genomic_DNA"/>
</dbReference>
<evidence type="ECO:0000256" key="2">
    <source>
        <dbReference type="ARBA" id="ARBA00022741"/>
    </source>
</evidence>
<keyword evidence="2" id="KW-0547">Nucleotide-binding</keyword>
<proteinExistence type="inferred from homology"/>
<dbReference type="PANTHER" id="PTHR10903:SF184">
    <property type="entry name" value="GTP-BINDING PROTEIN A"/>
    <property type="match status" value="1"/>
</dbReference>
<dbReference type="InterPro" id="IPR006703">
    <property type="entry name" value="G_AIG1"/>
</dbReference>
<keyword evidence="4" id="KW-1133">Transmembrane helix</keyword>
<dbReference type="InterPro" id="IPR027417">
    <property type="entry name" value="P-loop_NTPase"/>
</dbReference>
<gene>
    <name evidence="6" type="ORF">BaRGS_00029167</name>
</gene>
<dbReference type="Proteomes" id="UP001519460">
    <property type="component" value="Unassembled WGS sequence"/>
</dbReference>